<evidence type="ECO:0000313" key="1">
    <source>
        <dbReference type="Proteomes" id="UP000095283"/>
    </source>
</evidence>
<dbReference type="Proteomes" id="UP000095283">
    <property type="component" value="Unplaced"/>
</dbReference>
<reference evidence="2" key="1">
    <citation type="submission" date="2016-11" db="UniProtKB">
        <authorList>
            <consortium name="WormBaseParasite"/>
        </authorList>
    </citation>
    <scope>IDENTIFICATION</scope>
</reference>
<accession>A0A1I7WZZ5</accession>
<proteinExistence type="predicted"/>
<dbReference type="WBParaSite" id="Hba_10758">
    <property type="protein sequence ID" value="Hba_10758"/>
    <property type="gene ID" value="Hba_10758"/>
</dbReference>
<name>A0A1I7WZZ5_HETBA</name>
<keyword evidence="1" id="KW-1185">Reference proteome</keyword>
<sequence>MPLSEYHRLKELSSIEEEINYFPVNLQKFVRILPLQPNREQLNSSVLHSTPNTILSLSQYPIDPVLVNPLLPYTTPAQAFLRSQVYNRRVVDVSDHKTCALLMTRMKEMNRQPSPNHKKEMLLLAILEHKELETGTAASGCCVCVIV</sequence>
<evidence type="ECO:0000313" key="2">
    <source>
        <dbReference type="WBParaSite" id="Hba_10758"/>
    </source>
</evidence>
<dbReference type="AlphaFoldDB" id="A0A1I7WZZ5"/>
<protein>
    <submittedName>
        <fullName evidence="2">STAR_dimer domain-containing protein</fullName>
    </submittedName>
</protein>
<organism evidence="1 2">
    <name type="scientific">Heterorhabditis bacteriophora</name>
    <name type="common">Entomopathogenic nematode worm</name>
    <dbReference type="NCBI Taxonomy" id="37862"/>
    <lineage>
        <taxon>Eukaryota</taxon>
        <taxon>Metazoa</taxon>
        <taxon>Ecdysozoa</taxon>
        <taxon>Nematoda</taxon>
        <taxon>Chromadorea</taxon>
        <taxon>Rhabditida</taxon>
        <taxon>Rhabditina</taxon>
        <taxon>Rhabditomorpha</taxon>
        <taxon>Strongyloidea</taxon>
        <taxon>Heterorhabditidae</taxon>
        <taxon>Heterorhabditis</taxon>
    </lineage>
</organism>